<feature type="transmembrane region" description="Helical" evidence="1">
    <location>
        <begin position="7"/>
        <end position="32"/>
    </location>
</feature>
<name>A0A2N6SD81_9BACL</name>
<dbReference type="RefSeq" id="WP_102190150.1">
    <property type="nucleotide sequence ID" value="NZ_CAUUSG010000001.1"/>
</dbReference>
<feature type="transmembrane region" description="Helical" evidence="1">
    <location>
        <begin position="38"/>
        <end position="63"/>
    </location>
</feature>
<keyword evidence="1" id="KW-0812">Transmembrane</keyword>
<keyword evidence="1" id="KW-0472">Membrane</keyword>
<gene>
    <name evidence="2" type="ORF">CJ218_07510</name>
</gene>
<sequence length="182" mass="21730">MKVYYSWFAYTVVLIAGIVMTICSPVLIFLMFKIEIDIWTVIFCDMFFVFILISGIGFTMMAVRRLFINRAVLELCEEGVYINYGAFRFKRLFIPKEELIKLVRYNTYTYTTTSRARWDKGSFVFYLKNDDILKSLGKFTNFTKDMNFKTLGIRLNDCLVPWNILDSVEYYFKTVYKIKFER</sequence>
<comment type="caution">
    <text evidence="2">The sequence shown here is derived from an EMBL/GenBank/DDBJ whole genome shotgun (WGS) entry which is preliminary data.</text>
</comment>
<evidence type="ECO:0000313" key="3">
    <source>
        <dbReference type="Proteomes" id="UP000235670"/>
    </source>
</evidence>
<dbReference type="STRING" id="84135.GCA_001052115_01349"/>
<dbReference type="EMBL" id="PNGT01000009">
    <property type="protein sequence ID" value="PMC51839.1"/>
    <property type="molecule type" value="Genomic_DNA"/>
</dbReference>
<reference evidence="2 3" key="1">
    <citation type="submission" date="2017-09" db="EMBL/GenBank/DDBJ databases">
        <title>Bacterial strain isolated from the female urinary microbiota.</title>
        <authorList>
            <person name="Thomas-White K."/>
            <person name="Kumar N."/>
            <person name="Forster S."/>
            <person name="Putonti C."/>
            <person name="Lawley T."/>
            <person name="Wolfe A.J."/>
        </authorList>
    </citation>
    <scope>NUCLEOTIDE SEQUENCE [LARGE SCALE GENOMIC DNA]</scope>
    <source>
        <strain evidence="2 3">UMB0186</strain>
    </source>
</reference>
<proteinExistence type="predicted"/>
<dbReference type="AlphaFoldDB" id="A0A2N6SD81"/>
<keyword evidence="1" id="KW-1133">Transmembrane helix</keyword>
<evidence type="ECO:0000256" key="1">
    <source>
        <dbReference type="SAM" id="Phobius"/>
    </source>
</evidence>
<accession>A0A2N6SD81</accession>
<protein>
    <submittedName>
        <fullName evidence="2">Uncharacterized protein</fullName>
    </submittedName>
</protein>
<dbReference type="Proteomes" id="UP000235670">
    <property type="component" value="Unassembled WGS sequence"/>
</dbReference>
<evidence type="ECO:0000313" key="2">
    <source>
        <dbReference type="EMBL" id="PMC51839.1"/>
    </source>
</evidence>
<organism evidence="2 3">
    <name type="scientific">Gemella sanguinis</name>
    <dbReference type="NCBI Taxonomy" id="84135"/>
    <lineage>
        <taxon>Bacteria</taxon>
        <taxon>Bacillati</taxon>
        <taxon>Bacillota</taxon>
        <taxon>Bacilli</taxon>
        <taxon>Bacillales</taxon>
        <taxon>Gemellaceae</taxon>
        <taxon>Gemella</taxon>
    </lineage>
</organism>